<keyword evidence="5" id="KW-1185">Reference proteome</keyword>
<dbReference type="InterPro" id="IPR018060">
    <property type="entry name" value="HTH_AraC"/>
</dbReference>
<feature type="region of interest" description="Disordered" evidence="2">
    <location>
        <begin position="328"/>
        <end position="349"/>
    </location>
</feature>
<evidence type="ECO:0000313" key="5">
    <source>
        <dbReference type="Proteomes" id="UP000001302"/>
    </source>
</evidence>
<keyword evidence="1" id="KW-0238">DNA-binding</keyword>
<dbReference type="eggNOG" id="COG2207">
    <property type="taxonomic scope" value="Bacteria"/>
</dbReference>
<evidence type="ECO:0000259" key="3">
    <source>
        <dbReference type="PROSITE" id="PS01124"/>
    </source>
</evidence>
<dbReference type="HOGENOM" id="CLU_794200_0_0_5"/>
<dbReference type="AlphaFoldDB" id="E0TDG6"/>
<dbReference type="PANTHER" id="PTHR47894">
    <property type="entry name" value="HTH-TYPE TRANSCRIPTIONAL REGULATOR GADX"/>
    <property type="match status" value="1"/>
</dbReference>
<dbReference type="GO" id="GO:0000976">
    <property type="term" value="F:transcription cis-regulatory region binding"/>
    <property type="evidence" value="ECO:0007669"/>
    <property type="project" value="TreeGrafter"/>
</dbReference>
<accession>E0TDG6</accession>
<protein>
    <submittedName>
        <fullName evidence="4">Transcriptional Regulator, AraC family protein</fullName>
    </submittedName>
</protein>
<evidence type="ECO:0000256" key="1">
    <source>
        <dbReference type="ARBA" id="ARBA00023125"/>
    </source>
</evidence>
<reference evidence="5" key="1">
    <citation type="submission" date="2010-08" db="EMBL/GenBank/DDBJ databases">
        <title>Genome sequence of Parvularcula bermudensis HTCC2503.</title>
        <authorList>
            <person name="Kang D.-M."/>
            <person name="Oh H.-M."/>
            <person name="Cho J.-C."/>
        </authorList>
    </citation>
    <scope>NUCLEOTIDE SEQUENCE [LARGE SCALE GENOMIC DNA]</scope>
    <source>
        <strain evidence="5">ATCC BAA-594 / HTCC2503 / KCTC 12087</strain>
    </source>
</reference>
<dbReference type="Gene3D" id="1.10.10.60">
    <property type="entry name" value="Homeodomain-like"/>
    <property type="match status" value="1"/>
</dbReference>
<proteinExistence type="predicted"/>
<gene>
    <name evidence="4" type="ordered locus">PB2503_11739</name>
</gene>
<dbReference type="GO" id="GO:0005829">
    <property type="term" value="C:cytosol"/>
    <property type="evidence" value="ECO:0007669"/>
    <property type="project" value="TreeGrafter"/>
</dbReference>
<organism evidence="4 5">
    <name type="scientific">Parvularcula bermudensis (strain ATCC BAA-594 / HTCC2503 / KCTC 12087)</name>
    <dbReference type="NCBI Taxonomy" id="314260"/>
    <lineage>
        <taxon>Bacteria</taxon>
        <taxon>Pseudomonadati</taxon>
        <taxon>Pseudomonadota</taxon>
        <taxon>Alphaproteobacteria</taxon>
        <taxon>Parvularculales</taxon>
        <taxon>Parvularculaceae</taxon>
        <taxon>Parvularcula</taxon>
    </lineage>
</organism>
<dbReference type="PANTHER" id="PTHR47894:SF1">
    <property type="entry name" value="HTH-TYPE TRANSCRIPTIONAL REGULATOR VQSM"/>
    <property type="match status" value="1"/>
</dbReference>
<dbReference type="STRING" id="314260.PB2503_11739"/>
<reference evidence="4 5" key="2">
    <citation type="journal article" date="2011" name="J. Bacteriol.">
        <title>Complete genome sequence of strain HTCC2503T of Parvularcula bermudensis, the type species of the order "Parvularculales" in the class Alphaproteobacteria.</title>
        <authorList>
            <person name="Oh H.M."/>
            <person name="Kang I."/>
            <person name="Vergin K.L."/>
            <person name="Kang D."/>
            <person name="Rhee K.H."/>
            <person name="Giovannoni S.J."/>
            <person name="Cho J.C."/>
        </authorList>
    </citation>
    <scope>NUCLEOTIDE SEQUENCE [LARGE SCALE GENOMIC DNA]</scope>
    <source>
        <strain evidence="5">ATCC BAA-594 / HTCC2503 / KCTC 12087</strain>
    </source>
</reference>
<evidence type="ECO:0000313" key="4">
    <source>
        <dbReference type="EMBL" id="ADM10392.1"/>
    </source>
</evidence>
<dbReference type="InterPro" id="IPR032687">
    <property type="entry name" value="AraC-type_N"/>
</dbReference>
<name>E0TDG6_PARBH</name>
<feature type="domain" description="HTH araC/xylS-type" evidence="3">
    <location>
        <begin position="243"/>
        <end position="314"/>
    </location>
</feature>
<sequence length="349" mass="38533">MPTESGPSCPITYPGFVFRTLRQDGHHAEALLAGTGLTAEAFDDGKARIEYQVLGRLMHNAVALTGDPHLSLRLAQRFDAQYIGLPAFAAMSAPSFVEGLRVMQRFFSLIFSAIEFTLPEEDAPQCRDEVAICLRSTAALENAGFGANISALIGSANLLNRMLRTHSVVCRAETRARQPDGWETIAIDIGFPISFECNEDRLFFPQALLSQPLPGADPINHPHLLALCEDLVTSIGSDETPAKRVLRFLEEGDNLSRSLGETAAALGYSERGLRRQLEMAGTSFRRLVDEIRQRRAQELLGRSSHPISLIAQDLVRYAIEFLPELQEMDRHDPSRVPRRGCPPKNGGQK</sequence>
<dbReference type="PROSITE" id="PS01124">
    <property type="entry name" value="HTH_ARAC_FAMILY_2"/>
    <property type="match status" value="1"/>
</dbReference>
<dbReference type="Proteomes" id="UP000001302">
    <property type="component" value="Chromosome"/>
</dbReference>
<evidence type="ECO:0000256" key="2">
    <source>
        <dbReference type="SAM" id="MobiDB-lite"/>
    </source>
</evidence>
<dbReference type="GO" id="GO:0003700">
    <property type="term" value="F:DNA-binding transcription factor activity"/>
    <property type="evidence" value="ECO:0007669"/>
    <property type="project" value="InterPro"/>
</dbReference>
<dbReference type="Pfam" id="PF12625">
    <property type="entry name" value="Arabinose_bd"/>
    <property type="match status" value="1"/>
</dbReference>
<dbReference type="KEGG" id="pbr:PB2503_11739"/>
<dbReference type="EMBL" id="CP002156">
    <property type="protein sequence ID" value="ADM10392.1"/>
    <property type="molecule type" value="Genomic_DNA"/>
</dbReference>